<comment type="similarity">
    <text evidence="2">Belongs to the binding-protein-dependent transport system permease family. HisMQ subfamily.</text>
</comment>
<dbReference type="Gene3D" id="1.10.3720.10">
    <property type="entry name" value="MetI-like"/>
    <property type="match status" value="1"/>
</dbReference>
<dbReference type="Proteomes" id="UP000078354">
    <property type="component" value="Chromosome"/>
</dbReference>
<dbReference type="KEGG" id="psil:PMA3_09485"/>
<keyword evidence="7" id="KW-0029">Amino-acid transport</keyword>
<dbReference type="GO" id="GO:0022857">
    <property type="term" value="F:transmembrane transporter activity"/>
    <property type="evidence" value="ECO:0007669"/>
    <property type="project" value="InterPro"/>
</dbReference>
<dbReference type="OrthoDB" id="9815029at2"/>
<evidence type="ECO:0000256" key="5">
    <source>
        <dbReference type="ARBA" id="ARBA00022519"/>
    </source>
</evidence>
<feature type="transmembrane region" description="Helical" evidence="10">
    <location>
        <begin position="20"/>
        <end position="48"/>
    </location>
</feature>
<evidence type="ECO:0000256" key="2">
    <source>
        <dbReference type="ARBA" id="ARBA00010072"/>
    </source>
</evidence>
<dbReference type="NCBIfam" id="TIGR01726">
    <property type="entry name" value="HEQRo_perm_3TM"/>
    <property type="match status" value="1"/>
</dbReference>
<dbReference type="SUPFAM" id="SSF161098">
    <property type="entry name" value="MetI-like"/>
    <property type="match status" value="1"/>
</dbReference>
<organism evidence="12 13">
    <name type="scientific">Pseudomonas silesiensis</name>
    <dbReference type="NCBI Taxonomy" id="1853130"/>
    <lineage>
        <taxon>Bacteria</taxon>
        <taxon>Pseudomonadati</taxon>
        <taxon>Pseudomonadota</taxon>
        <taxon>Gammaproteobacteria</taxon>
        <taxon>Pseudomonadales</taxon>
        <taxon>Pseudomonadaceae</taxon>
        <taxon>Pseudomonas</taxon>
    </lineage>
</organism>
<evidence type="ECO:0000313" key="13">
    <source>
        <dbReference type="Proteomes" id="UP000078354"/>
    </source>
</evidence>
<dbReference type="PANTHER" id="PTHR30133:SF2">
    <property type="entry name" value="ARGININE ABC TRANSPORTER PERMEASE PROTEIN ARTQ"/>
    <property type="match status" value="1"/>
</dbReference>
<evidence type="ECO:0000256" key="6">
    <source>
        <dbReference type="ARBA" id="ARBA00022692"/>
    </source>
</evidence>
<dbReference type="AlphaFoldDB" id="A0A191YRL3"/>
<dbReference type="InterPro" id="IPR051613">
    <property type="entry name" value="ABC_transp_permease_HisMQ"/>
</dbReference>
<reference evidence="12 13" key="1">
    <citation type="journal article" date="2018" name="Syst. Appl. Microbiol.">
        <title>Pseudomonas silesiensis sp. nov. strain A3T isolated from a biological pesticide sewage treatment plant and analysis of the complete genome sequence.</title>
        <authorList>
            <person name="Kaminski M.A."/>
            <person name="Furmanczyk E.M."/>
            <person name="Sobczak A."/>
            <person name="Dziembowski A."/>
            <person name="Lipinski L."/>
        </authorList>
    </citation>
    <scope>NUCLEOTIDE SEQUENCE [LARGE SCALE GENOMIC DNA]</scope>
    <source>
        <strain evidence="12 13">A3</strain>
    </source>
</reference>
<dbReference type="RefSeq" id="WP_064676901.1">
    <property type="nucleotide sequence ID" value="NZ_CAXAOT010000038.1"/>
</dbReference>
<gene>
    <name evidence="12" type="ORF">PMA3_09485</name>
</gene>
<keyword evidence="3 10" id="KW-0813">Transport</keyword>
<proteinExistence type="inferred from homology"/>
<sequence length="239" mass="26040">MFENLSLLSFASGGWGSALLAGALVTIVLALSCLPIGLPLGLGVALAARSRRRWLRSLSTVFATVFRGLPELLTLLIIYYGCQIGAQKLLAAMGYEAEVAINPFVAAMIAFSLVFAAFSSQIWLGAFKTVPKGQFEAAAALGLSRRTTFTKVVLPQLVRIALPGLSNNWLSLLKDTSLVSTISLVDLMRQTNLAVSVTKEPMLFYTVACFGYLFFSAISGRLFQFLEQYFSRHQRSVRP</sequence>
<feature type="transmembrane region" description="Helical" evidence="10">
    <location>
        <begin position="60"/>
        <end position="80"/>
    </location>
</feature>
<dbReference type="GO" id="GO:0043190">
    <property type="term" value="C:ATP-binding cassette (ABC) transporter complex"/>
    <property type="evidence" value="ECO:0007669"/>
    <property type="project" value="InterPro"/>
</dbReference>
<evidence type="ECO:0000256" key="10">
    <source>
        <dbReference type="RuleBase" id="RU363032"/>
    </source>
</evidence>
<evidence type="ECO:0000256" key="8">
    <source>
        <dbReference type="ARBA" id="ARBA00022989"/>
    </source>
</evidence>
<keyword evidence="5" id="KW-0997">Cell inner membrane</keyword>
<dbReference type="GO" id="GO:0006865">
    <property type="term" value="P:amino acid transport"/>
    <property type="evidence" value="ECO:0007669"/>
    <property type="project" value="UniProtKB-KW"/>
</dbReference>
<evidence type="ECO:0000256" key="4">
    <source>
        <dbReference type="ARBA" id="ARBA00022475"/>
    </source>
</evidence>
<keyword evidence="8 10" id="KW-1133">Transmembrane helix</keyword>
<evidence type="ECO:0000313" key="12">
    <source>
        <dbReference type="EMBL" id="ANJ55366.1"/>
    </source>
</evidence>
<keyword evidence="6 10" id="KW-0812">Transmembrane</keyword>
<dbReference type="CDD" id="cd06261">
    <property type="entry name" value="TM_PBP2"/>
    <property type="match status" value="1"/>
</dbReference>
<evidence type="ECO:0000256" key="1">
    <source>
        <dbReference type="ARBA" id="ARBA00004429"/>
    </source>
</evidence>
<evidence type="ECO:0000256" key="3">
    <source>
        <dbReference type="ARBA" id="ARBA00022448"/>
    </source>
</evidence>
<accession>A0A191YRL3</accession>
<dbReference type="PANTHER" id="PTHR30133">
    <property type="entry name" value="CATIONIC AMINO ACID TRANSPORTER, MEMBRANE COMPONENT"/>
    <property type="match status" value="1"/>
</dbReference>
<dbReference type="Pfam" id="PF00528">
    <property type="entry name" value="BPD_transp_1"/>
    <property type="match status" value="1"/>
</dbReference>
<dbReference type="STRING" id="1853130.PMA3_09485"/>
<comment type="subcellular location">
    <subcellularLocation>
        <location evidence="1">Cell inner membrane</location>
        <topology evidence="1">Multi-pass membrane protein</topology>
    </subcellularLocation>
    <subcellularLocation>
        <location evidence="10">Cell membrane</location>
        <topology evidence="10">Multi-pass membrane protein</topology>
    </subcellularLocation>
</comment>
<dbReference type="InterPro" id="IPR000515">
    <property type="entry name" value="MetI-like"/>
</dbReference>
<name>A0A191YRL3_9PSED</name>
<dbReference type="InterPro" id="IPR010065">
    <property type="entry name" value="AA_ABC_transptr_permease_3TM"/>
</dbReference>
<evidence type="ECO:0000256" key="9">
    <source>
        <dbReference type="ARBA" id="ARBA00023136"/>
    </source>
</evidence>
<protein>
    <submittedName>
        <fullName evidence="12">ABC transporter permease</fullName>
    </submittedName>
</protein>
<dbReference type="PROSITE" id="PS50928">
    <property type="entry name" value="ABC_TM1"/>
    <property type="match status" value="1"/>
</dbReference>
<keyword evidence="13" id="KW-1185">Reference proteome</keyword>
<keyword evidence="4" id="KW-1003">Cell membrane</keyword>
<dbReference type="EMBL" id="CP014870">
    <property type="protein sequence ID" value="ANJ55366.1"/>
    <property type="molecule type" value="Genomic_DNA"/>
</dbReference>
<evidence type="ECO:0000259" key="11">
    <source>
        <dbReference type="PROSITE" id="PS50928"/>
    </source>
</evidence>
<dbReference type="InterPro" id="IPR035906">
    <property type="entry name" value="MetI-like_sf"/>
</dbReference>
<feature type="domain" description="ABC transmembrane type-1" evidence="11">
    <location>
        <begin position="23"/>
        <end position="216"/>
    </location>
</feature>
<keyword evidence="9 10" id="KW-0472">Membrane</keyword>
<feature type="transmembrane region" description="Helical" evidence="10">
    <location>
        <begin position="202"/>
        <end position="223"/>
    </location>
</feature>
<evidence type="ECO:0000256" key="7">
    <source>
        <dbReference type="ARBA" id="ARBA00022970"/>
    </source>
</evidence>
<feature type="transmembrane region" description="Helical" evidence="10">
    <location>
        <begin position="100"/>
        <end position="124"/>
    </location>
</feature>